<dbReference type="STRING" id="933084.A0A067PJW4"/>
<dbReference type="OrthoDB" id="3139399at2759"/>
<dbReference type="SUPFAM" id="SSF81383">
    <property type="entry name" value="F-box domain"/>
    <property type="match status" value="1"/>
</dbReference>
<dbReference type="Pfam" id="PF12937">
    <property type="entry name" value="F-box-like"/>
    <property type="match status" value="1"/>
</dbReference>
<accession>A0A067PJW4</accession>
<evidence type="ECO:0000313" key="2">
    <source>
        <dbReference type="EMBL" id="KDQ51307.1"/>
    </source>
</evidence>
<evidence type="ECO:0000313" key="3">
    <source>
        <dbReference type="Proteomes" id="UP000027265"/>
    </source>
</evidence>
<dbReference type="AlphaFoldDB" id="A0A067PJW4"/>
<protein>
    <recommendedName>
        <fullName evidence="1">F-box domain-containing protein</fullName>
    </recommendedName>
</protein>
<name>A0A067PJW4_9AGAM</name>
<dbReference type="Proteomes" id="UP000027265">
    <property type="component" value="Unassembled WGS sequence"/>
</dbReference>
<feature type="domain" description="F-box" evidence="1">
    <location>
        <begin position="78"/>
        <end position="129"/>
    </location>
</feature>
<dbReference type="EMBL" id="KL197749">
    <property type="protein sequence ID" value="KDQ51307.1"/>
    <property type="molecule type" value="Genomic_DNA"/>
</dbReference>
<sequence length="163" mass="18292">MDLLGILRTGYPPQAVDVPRLLEHISFADADISALNSQILERRAHIAQIMEEITVLSAQGELRARQVLPYRSVFAPVRRLPMEILTEIFVHCLPDPSAFGYPEARRTLMHVCSSWRELVCSTPRLWSTILVNGPNDAEASLEHMNACLARSGTHPLNIFVTHL</sequence>
<gene>
    <name evidence="2" type="ORF">JAAARDRAFT_185059</name>
</gene>
<dbReference type="InterPro" id="IPR036047">
    <property type="entry name" value="F-box-like_dom_sf"/>
</dbReference>
<organism evidence="2 3">
    <name type="scientific">Jaapia argillacea MUCL 33604</name>
    <dbReference type="NCBI Taxonomy" id="933084"/>
    <lineage>
        <taxon>Eukaryota</taxon>
        <taxon>Fungi</taxon>
        <taxon>Dikarya</taxon>
        <taxon>Basidiomycota</taxon>
        <taxon>Agaricomycotina</taxon>
        <taxon>Agaricomycetes</taxon>
        <taxon>Agaricomycetidae</taxon>
        <taxon>Jaapiales</taxon>
        <taxon>Jaapiaceae</taxon>
        <taxon>Jaapia</taxon>
    </lineage>
</organism>
<dbReference type="InParanoid" id="A0A067PJW4"/>
<evidence type="ECO:0000259" key="1">
    <source>
        <dbReference type="Pfam" id="PF12937"/>
    </source>
</evidence>
<reference evidence="3" key="1">
    <citation type="journal article" date="2014" name="Proc. Natl. Acad. Sci. U.S.A.">
        <title>Extensive sampling of basidiomycete genomes demonstrates inadequacy of the white-rot/brown-rot paradigm for wood decay fungi.</title>
        <authorList>
            <person name="Riley R."/>
            <person name="Salamov A.A."/>
            <person name="Brown D.W."/>
            <person name="Nagy L.G."/>
            <person name="Floudas D."/>
            <person name="Held B.W."/>
            <person name="Levasseur A."/>
            <person name="Lombard V."/>
            <person name="Morin E."/>
            <person name="Otillar R."/>
            <person name="Lindquist E.A."/>
            <person name="Sun H."/>
            <person name="LaButti K.M."/>
            <person name="Schmutz J."/>
            <person name="Jabbour D."/>
            <person name="Luo H."/>
            <person name="Baker S.E."/>
            <person name="Pisabarro A.G."/>
            <person name="Walton J.D."/>
            <person name="Blanchette R.A."/>
            <person name="Henrissat B."/>
            <person name="Martin F."/>
            <person name="Cullen D."/>
            <person name="Hibbett D.S."/>
            <person name="Grigoriev I.V."/>
        </authorList>
    </citation>
    <scope>NUCLEOTIDE SEQUENCE [LARGE SCALE GENOMIC DNA]</scope>
    <source>
        <strain evidence="3">MUCL 33604</strain>
    </source>
</reference>
<keyword evidence="3" id="KW-1185">Reference proteome</keyword>
<dbReference type="Gene3D" id="1.20.1280.50">
    <property type="match status" value="1"/>
</dbReference>
<feature type="non-terminal residue" evidence="2">
    <location>
        <position position="163"/>
    </location>
</feature>
<dbReference type="HOGENOM" id="CLU_1631024_0_0_1"/>
<proteinExistence type="predicted"/>
<dbReference type="InterPro" id="IPR001810">
    <property type="entry name" value="F-box_dom"/>
</dbReference>